<dbReference type="SMART" id="SM00110">
    <property type="entry name" value="C1Q"/>
    <property type="match status" value="1"/>
</dbReference>
<evidence type="ECO:0000256" key="5">
    <source>
        <dbReference type="SAM" id="SignalP"/>
    </source>
</evidence>
<dbReference type="GeneID" id="111137991"/>
<sequence>MAVAILCISILLFVGCLGDKRYKNQLESRLSQAEKDIEKLRAGLALLQQQNRALLEGLTTRTEKRLLSPTSAHQQYVTFTAKLQKAYTSLNDRETIIFDTIVTNSGQGYDENTGIFFCPVSGFYQFAATLVSESGTDKNLDAELMHNGHQIVRLHATVYGFDGGSQVVNIHCRQGERVWIRHMMGAGDSAQMPAGYSTFSGALLSVDN</sequence>
<comment type="subcellular location">
    <subcellularLocation>
        <location evidence="1">Secreted</location>
    </subcellularLocation>
</comment>
<dbReference type="KEGG" id="cvn:111137991"/>
<name>A0A8B8EZM7_CRAVI</name>
<feature type="coiled-coil region" evidence="4">
    <location>
        <begin position="23"/>
        <end position="50"/>
    </location>
</feature>
<dbReference type="SUPFAM" id="SSF49842">
    <property type="entry name" value="TNF-like"/>
    <property type="match status" value="1"/>
</dbReference>
<keyword evidence="2" id="KW-0964">Secreted</keyword>
<dbReference type="Proteomes" id="UP000694844">
    <property type="component" value="Chromosome 5"/>
</dbReference>
<dbReference type="InterPro" id="IPR008983">
    <property type="entry name" value="Tumour_necrosis_fac-like_dom"/>
</dbReference>
<reference evidence="8" key="1">
    <citation type="submission" date="2025-08" db="UniProtKB">
        <authorList>
            <consortium name="RefSeq"/>
        </authorList>
    </citation>
    <scope>IDENTIFICATION</scope>
    <source>
        <tissue evidence="8">Whole sample</tissue>
    </source>
</reference>
<dbReference type="RefSeq" id="XP_022345441.1">
    <property type="nucleotide sequence ID" value="XM_022489733.1"/>
</dbReference>
<feature type="signal peptide" evidence="5">
    <location>
        <begin position="1"/>
        <end position="18"/>
    </location>
</feature>
<evidence type="ECO:0000256" key="3">
    <source>
        <dbReference type="ARBA" id="ARBA00022729"/>
    </source>
</evidence>
<proteinExistence type="predicted"/>
<evidence type="ECO:0000256" key="1">
    <source>
        <dbReference type="ARBA" id="ARBA00004613"/>
    </source>
</evidence>
<organism evidence="7 8">
    <name type="scientific">Crassostrea virginica</name>
    <name type="common">Eastern oyster</name>
    <dbReference type="NCBI Taxonomy" id="6565"/>
    <lineage>
        <taxon>Eukaryota</taxon>
        <taxon>Metazoa</taxon>
        <taxon>Spiralia</taxon>
        <taxon>Lophotrochozoa</taxon>
        <taxon>Mollusca</taxon>
        <taxon>Bivalvia</taxon>
        <taxon>Autobranchia</taxon>
        <taxon>Pteriomorphia</taxon>
        <taxon>Ostreida</taxon>
        <taxon>Ostreoidea</taxon>
        <taxon>Ostreidae</taxon>
        <taxon>Crassostrea</taxon>
    </lineage>
</organism>
<dbReference type="PROSITE" id="PS50871">
    <property type="entry name" value="C1Q"/>
    <property type="match status" value="1"/>
</dbReference>
<dbReference type="Gene3D" id="2.60.120.40">
    <property type="match status" value="1"/>
</dbReference>
<dbReference type="AlphaFoldDB" id="A0A8B8EZM7"/>
<gene>
    <name evidence="8" type="primary">LOC111137991</name>
</gene>
<feature type="domain" description="C1q" evidence="6">
    <location>
        <begin position="72"/>
        <end position="208"/>
    </location>
</feature>
<protein>
    <submittedName>
        <fullName evidence="8">Complement C1q-like protein 4</fullName>
    </submittedName>
</protein>
<dbReference type="InterPro" id="IPR050822">
    <property type="entry name" value="Cerebellin_Synaptic_Org"/>
</dbReference>
<keyword evidence="4" id="KW-0175">Coiled coil</keyword>
<feature type="chain" id="PRO_5034531178" evidence="5">
    <location>
        <begin position="19"/>
        <end position="208"/>
    </location>
</feature>
<dbReference type="PANTHER" id="PTHR22923:SF116">
    <property type="entry name" value="C1Q DOMAIN-CONTAINING PROTEIN"/>
    <property type="match status" value="1"/>
</dbReference>
<dbReference type="Pfam" id="PF00386">
    <property type="entry name" value="C1q"/>
    <property type="match status" value="1"/>
</dbReference>
<dbReference type="PANTHER" id="PTHR22923">
    <property type="entry name" value="CEREBELLIN-RELATED"/>
    <property type="match status" value="1"/>
</dbReference>
<accession>A0A8B8EZM7</accession>
<evidence type="ECO:0000256" key="4">
    <source>
        <dbReference type="SAM" id="Coils"/>
    </source>
</evidence>
<keyword evidence="7" id="KW-1185">Reference proteome</keyword>
<dbReference type="PRINTS" id="PR00007">
    <property type="entry name" value="COMPLEMNTC1Q"/>
</dbReference>
<dbReference type="InterPro" id="IPR001073">
    <property type="entry name" value="C1q_dom"/>
</dbReference>
<dbReference type="OrthoDB" id="6133383at2759"/>
<evidence type="ECO:0000313" key="8">
    <source>
        <dbReference type="RefSeq" id="XP_022345441.1"/>
    </source>
</evidence>
<evidence type="ECO:0000313" key="7">
    <source>
        <dbReference type="Proteomes" id="UP000694844"/>
    </source>
</evidence>
<evidence type="ECO:0000259" key="6">
    <source>
        <dbReference type="PROSITE" id="PS50871"/>
    </source>
</evidence>
<evidence type="ECO:0000256" key="2">
    <source>
        <dbReference type="ARBA" id="ARBA00022525"/>
    </source>
</evidence>
<keyword evidence="3 5" id="KW-0732">Signal</keyword>
<dbReference type="GO" id="GO:0005576">
    <property type="term" value="C:extracellular region"/>
    <property type="evidence" value="ECO:0007669"/>
    <property type="project" value="UniProtKB-SubCell"/>
</dbReference>